<dbReference type="PANTHER" id="PTHR10859:SF91">
    <property type="entry name" value="DOLICHYL-PHOSPHATE BETA-GLUCOSYLTRANSFERASE"/>
    <property type="match status" value="1"/>
</dbReference>
<dbReference type="Pfam" id="PF00535">
    <property type="entry name" value="Glycos_transf_2"/>
    <property type="match status" value="1"/>
</dbReference>
<evidence type="ECO:0000313" key="3">
    <source>
        <dbReference type="Proteomes" id="UP000546917"/>
    </source>
</evidence>
<dbReference type="Gene3D" id="3.90.550.10">
    <property type="entry name" value="Spore Coat Polysaccharide Biosynthesis Protein SpsA, Chain A"/>
    <property type="match status" value="1"/>
</dbReference>
<dbReference type="InterPro" id="IPR001173">
    <property type="entry name" value="Glyco_trans_2-like"/>
</dbReference>
<comment type="caution">
    <text evidence="2">The sequence shown here is derived from an EMBL/GenBank/DDBJ whole genome shotgun (WGS) entry which is preliminary data.</text>
</comment>
<organism evidence="2 3">
    <name type="scientific">Ferroplasma acidiphilum</name>
    <dbReference type="NCBI Taxonomy" id="74969"/>
    <lineage>
        <taxon>Archaea</taxon>
        <taxon>Methanobacteriati</taxon>
        <taxon>Thermoplasmatota</taxon>
        <taxon>Thermoplasmata</taxon>
        <taxon>Thermoplasmatales</taxon>
        <taxon>Ferroplasmaceae</taxon>
        <taxon>Ferroplasma</taxon>
    </lineage>
</organism>
<dbReference type="GO" id="GO:0016740">
    <property type="term" value="F:transferase activity"/>
    <property type="evidence" value="ECO:0007669"/>
    <property type="project" value="UniProtKB-KW"/>
</dbReference>
<dbReference type="InterPro" id="IPR029044">
    <property type="entry name" value="Nucleotide-diphossugar_trans"/>
</dbReference>
<dbReference type="EMBL" id="JABGBP010000315">
    <property type="protein sequence ID" value="NOL60849.1"/>
    <property type="molecule type" value="Genomic_DNA"/>
</dbReference>
<dbReference type="GO" id="GO:0006487">
    <property type="term" value="P:protein N-linked glycosylation"/>
    <property type="evidence" value="ECO:0007669"/>
    <property type="project" value="TreeGrafter"/>
</dbReference>
<sequence>MNELSQQIIRSENYELNYYPDITFIIPAYNEEKRISYVIDDLSNYIGKNKLNWNIITSIDGTDNTKNIVNDYSSKYNFIIMDTSKSRSGKGNAIKRALINHSSILKDFVIFMDADNSIKFDEILNAMNNIENNDVIILNRYCKENNIPFLRKFLGRVFNLITRGFLRLKIHDTQSGYKIFKKNIVMKEITKVGLDNAFFDISLLYHVKNDNYNIKEIDSKYEYNKDTSFHVFKLTVNMLLSIFAFKLRYSNLYEKIPEKIKEKLLEIFYKVIND</sequence>
<protein>
    <submittedName>
        <fullName evidence="2">Glycosyltransferase</fullName>
    </submittedName>
</protein>
<dbReference type="RefSeq" id="WP_171481958.1">
    <property type="nucleotide sequence ID" value="NZ_JABGBP010000315.1"/>
</dbReference>
<dbReference type="PANTHER" id="PTHR10859">
    <property type="entry name" value="GLYCOSYL TRANSFERASE"/>
    <property type="match status" value="1"/>
</dbReference>
<dbReference type="SUPFAM" id="SSF53448">
    <property type="entry name" value="Nucleotide-diphospho-sugar transferases"/>
    <property type="match status" value="1"/>
</dbReference>
<evidence type="ECO:0000259" key="1">
    <source>
        <dbReference type="Pfam" id="PF00535"/>
    </source>
</evidence>
<gene>
    <name evidence="2" type="ORF">HLB00_08430</name>
</gene>
<accession>A0A7K4FRD6</accession>
<keyword evidence="2" id="KW-0808">Transferase</keyword>
<reference evidence="2 3" key="1">
    <citation type="submission" date="2020-05" db="EMBL/GenBank/DDBJ databases">
        <authorList>
            <person name="Zhang R."/>
        </authorList>
    </citation>
    <scope>NUCLEOTIDE SEQUENCE [LARGE SCALE GENOMIC DNA]</scope>
    <source>
        <strain evidence="2 3">DSM 28986</strain>
    </source>
</reference>
<feature type="domain" description="Glycosyltransferase 2-like" evidence="1">
    <location>
        <begin position="24"/>
        <end position="185"/>
    </location>
</feature>
<evidence type="ECO:0000313" key="2">
    <source>
        <dbReference type="EMBL" id="NOL60849.1"/>
    </source>
</evidence>
<name>A0A7K4FRD6_9ARCH</name>
<proteinExistence type="predicted"/>
<dbReference type="AlphaFoldDB" id="A0A7K4FRD6"/>
<dbReference type="Proteomes" id="UP000546917">
    <property type="component" value="Unassembled WGS sequence"/>
</dbReference>